<organism evidence="4 5">
    <name type="scientific">Anabaenopsis circularis NIES-21</name>
    <dbReference type="NCBI Taxonomy" id="1085406"/>
    <lineage>
        <taxon>Bacteria</taxon>
        <taxon>Bacillati</taxon>
        <taxon>Cyanobacteriota</taxon>
        <taxon>Cyanophyceae</taxon>
        <taxon>Nostocales</taxon>
        <taxon>Nodulariaceae</taxon>
        <taxon>Anabaenopsis</taxon>
    </lineage>
</organism>
<evidence type="ECO:0000313" key="4">
    <source>
        <dbReference type="EMBL" id="BAY19642.1"/>
    </source>
</evidence>
<sequence>MSLSPLLITLGKYIAGEFDNREQALAEPAWYVHLRMWQRPVNLFTEDSITLFAEQANIVNLDRPYRQRILRLMAGKDVDAALQIQYYMPKNPSALSGAGRNPALLKTLTVEQLDLLPGCILTLTQQELTPKNYKFIATQPNEARCCFSYQGNNVQVSLGFAATAAEFYSYDKGIDSETGKATWGAILGPYRYTKREHYSVLSGEC</sequence>
<dbReference type="EC" id="4.-.-.-" evidence="3"/>
<dbReference type="PANTHER" id="PTHR35137">
    <property type="entry name" value="CHROMOPHORE LYASE CRL, CHLOROPLASTIC"/>
    <property type="match status" value="1"/>
</dbReference>
<dbReference type="Pfam" id="PF06206">
    <property type="entry name" value="CpeT"/>
    <property type="match status" value="1"/>
</dbReference>
<dbReference type="EMBL" id="AP018174">
    <property type="protein sequence ID" value="BAY19642.1"/>
    <property type="molecule type" value="Genomic_DNA"/>
</dbReference>
<dbReference type="InterPro" id="IPR010404">
    <property type="entry name" value="CpcT/CpeT"/>
</dbReference>
<dbReference type="Gene3D" id="2.40.128.590">
    <property type="entry name" value="CpcT/CpeT domain"/>
    <property type="match status" value="1"/>
</dbReference>
<comment type="similarity">
    <text evidence="1 3">Belongs to the CpcT/CpeT biliprotein lyase family.</text>
</comment>
<dbReference type="AlphaFoldDB" id="A0A1Z4GQ40"/>
<protein>
    <recommendedName>
        <fullName evidence="3">Chromophore lyase CpcT/CpeT</fullName>
        <ecNumber evidence="3">4.-.-.-</ecNumber>
    </recommendedName>
</protein>
<dbReference type="PANTHER" id="PTHR35137:SF1">
    <property type="entry name" value="CHROMOPHORE LYASE CRL, CHLOROPLASTIC"/>
    <property type="match status" value="1"/>
</dbReference>
<keyword evidence="2 3" id="KW-0456">Lyase</keyword>
<dbReference type="OrthoDB" id="509174at2"/>
<evidence type="ECO:0000313" key="5">
    <source>
        <dbReference type="Proteomes" id="UP000218287"/>
    </source>
</evidence>
<dbReference type="GO" id="GO:0016829">
    <property type="term" value="F:lyase activity"/>
    <property type="evidence" value="ECO:0007669"/>
    <property type="project" value="UniProtKB-KW"/>
</dbReference>
<accession>A0A1Z4GQ40</accession>
<dbReference type="HAMAP" id="MF_01460">
    <property type="entry name" value="Chrphore_lyase_CpxT"/>
    <property type="match status" value="1"/>
</dbReference>
<dbReference type="InterPro" id="IPR038672">
    <property type="entry name" value="CpcT/CpeT_sf"/>
</dbReference>
<dbReference type="CDD" id="cd16338">
    <property type="entry name" value="CpcT"/>
    <property type="match status" value="1"/>
</dbReference>
<evidence type="ECO:0000256" key="1">
    <source>
        <dbReference type="ARBA" id="ARBA00008206"/>
    </source>
</evidence>
<comment type="function">
    <text evidence="3">Covalently attaches a chromophore to Cys residue(s) of phycobiliproteins.</text>
</comment>
<evidence type="ECO:0000256" key="2">
    <source>
        <dbReference type="ARBA" id="ARBA00023239"/>
    </source>
</evidence>
<keyword evidence="5" id="KW-1185">Reference proteome</keyword>
<evidence type="ECO:0000256" key="3">
    <source>
        <dbReference type="HAMAP-Rule" id="MF_01460"/>
    </source>
</evidence>
<dbReference type="Proteomes" id="UP000218287">
    <property type="component" value="Chromosome"/>
</dbReference>
<dbReference type="GO" id="GO:0017006">
    <property type="term" value="P:protein-tetrapyrrole linkage"/>
    <property type="evidence" value="ECO:0007669"/>
    <property type="project" value="UniProtKB-UniRule"/>
</dbReference>
<name>A0A1Z4GQ40_9CYAN</name>
<gene>
    <name evidence="3" type="primary">cpcT</name>
    <name evidence="4" type="ORF">NIES21_55070</name>
</gene>
<proteinExistence type="inferred from homology"/>
<reference evidence="4 5" key="1">
    <citation type="submission" date="2017-06" db="EMBL/GenBank/DDBJ databases">
        <title>Genome sequencing of cyanobaciteial culture collection at National Institute for Environmental Studies (NIES).</title>
        <authorList>
            <person name="Hirose Y."/>
            <person name="Shimura Y."/>
            <person name="Fujisawa T."/>
            <person name="Nakamura Y."/>
            <person name="Kawachi M."/>
        </authorList>
    </citation>
    <scope>NUCLEOTIDE SEQUENCE [LARGE SCALE GENOMIC DNA]</scope>
    <source>
        <strain evidence="4 5">NIES-21</strain>
    </source>
</reference>